<dbReference type="Proteomes" id="UP000298652">
    <property type="component" value="Chromosome 4"/>
</dbReference>
<keyword evidence="4" id="KW-1185">Reference proteome</keyword>
<feature type="domain" description="DUF3615" evidence="2">
    <location>
        <begin position="415"/>
        <end position="531"/>
    </location>
</feature>
<dbReference type="InterPro" id="IPR022059">
    <property type="entry name" value="DUF3615"/>
</dbReference>
<dbReference type="PANTHER" id="PTHR33326:SF45">
    <property type="entry name" value="OS05G0477500 PROTEIN"/>
    <property type="match status" value="1"/>
</dbReference>
<feature type="compositionally biased region" description="Basic and acidic residues" evidence="1">
    <location>
        <begin position="205"/>
        <end position="215"/>
    </location>
</feature>
<dbReference type="EMBL" id="CM016555">
    <property type="protein sequence ID" value="TKW22833.1"/>
    <property type="molecule type" value="Genomic_DNA"/>
</dbReference>
<protein>
    <recommendedName>
        <fullName evidence="2">DUF3615 domain-containing protein</fullName>
    </recommendedName>
</protein>
<proteinExistence type="predicted"/>
<dbReference type="Pfam" id="PF12274">
    <property type="entry name" value="DUF3615"/>
    <property type="match status" value="1"/>
</dbReference>
<gene>
    <name evidence="3" type="ORF">SEVIR_4G253800v2</name>
</gene>
<accession>A0A4U6V5S8</accession>
<sequence>MVRTADPPHAAGGLDPHGQGHLCSHPVALDHLSIGTRGPGGYPTSLSAAVHPVGRAAGSSGGRHWPPYHAYSLNQRECHGAYDPLDHRPPPFDGHPPDHRDRARGAGGFSASMPPPPAHRPAGYDVDSPSVVPAPDRHMISSGASSGRHLRPRRESDISPVPSALTRSTQGEGYREHQRHRARDESGHSPRFHSPLRGSKSVLLPERHRSEDGRKGSKSLPSAKRYRFEDGRKGSPSGRHWYDDEERCGSRGRYADGRHTQEMAYPSSCDQGLHNLGDSKRNLSPHDHGESVQHHLSLRVNPPSPMPMEMSPWDDGYKSPTSPTYRCEDVEQGSRDEDKNETPGWLDSDYDASGISARDSNFKIEDPVLKTKEDSAYTESVDDFMDAVMKSWRDPNPNIRVDKEADQNLADSRFAELALKRYNKNKNNKVKYALIEAIADAVMFEDSGLYRHVNFYAKAKNGPKKNDGKVLVFAELHQIGYRPNAMALTCFRLLDENNQLCGRRDQIRSCHMIQDQDKGHCYACSDRIKHPDGSCYKAGHFASICYYHNN</sequence>
<organism evidence="3 4">
    <name type="scientific">Setaria viridis</name>
    <name type="common">Green bristlegrass</name>
    <name type="synonym">Setaria italica subsp. viridis</name>
    <dbReference type="NCBI Taxonomy" id="4556"/>
    <lineage>
        <taxon>Eukaryota</taxon>
        <taxon>Viridiplantae</taxon>
        <taxon>Streptophyta</taxon>
        <taxon>Embryophyta</taxon>
        <taxon>Tracheophyta</taxon>
        <taxon>Spermatophyta</taxon>
        <taxon>Magnoliopsida</taxon>
        <taxon>Liliopsida</taxon>
        <taxon>Poales</taxon>
        <taxon>Poaceae</taxon>
        <taxon>PACMAD clade</taxon>
        <taxon>Panicoideae</taxon>
        <taxon>Panicodae</taxon>
        <taxon>Paniceae</taxon>
        <taxon>Cenchrinae</taxon>
        <taxon>Setaria</taxon>
    </lineage>
</organism>
<feature type="region of interest" description="Disordered" evidence="1">
    <location>
        <begin position="264"/>
        <end position="352"/>
    </location>
</feature>
<evidence type="ECO:0000259" key="2">
    <source>
        <dbReference type="Pfam" id="PF12274"/>
    </source>
</evidence>
<evidence type="ECO:0000313" key="4">
    <source>
        <dbReference type="Proteomes" id="UP000298652"/>
    </source>
</evidence>
<dbReference type="OMA" id="MEMSPWD"/>
<dbReference type="Gramene" id="TKW22833">
    <property type="protein sequence ID" value="TKW22833"/>
    <property type="gene ID" value="SEVIR_4G253800v2"/>
</dbReference>
<feature type="compositionally biased region" description="Basic and acidic residues" evidence="1">
    <location>
        <begin position="326"/>
        <end position="341"/>
    </location>
</feature>
<evidence type="ECO:0000256" key="1">
    <source>
        <dbReference type="SAM" id="MobiDB-lite"/>
    </source>
</evidence>
<dbReference type="AlphaFoldDB" id="A0A4U6V5S8"/>
<feature type="region of interest" description="Disordered" evidence="1">
    <location>
        <begin position="80"/>
        <end position="248"/>
    </location>
</feature>
<dbReference type="PANTHER" id="PTHR33326">
    <property type="entry name" value="OS05G0543800 PROTEIN"/>
    <property type="match status" value="1"/>
</dbReference>
<reference evidence="3" key="1">
    <citation type="submission" date="2019-03" db="EMBL/GenBank/DDBJ databases">
        <title>WGS assembly of Setaria viridis.</title>
        <authorList>
            <person name="Huang P."/>
            <person name="Jenkins J."/>
            <person name="Grimwood J."/>
            <person name="Barry K."/>
            <person name="Healey A."/>
            <person name="Mamidi S."/>
            <person name="Sreedasyam A."/>
            <person name="Shu S."/>
            <person name="Feldman M."/>
            <person name="Wu J."/>
            <person name="Yu Y."/>
            <person name="Chen C."/>
            <person name="Johnson J."/>
            <person name="Rokhsar D."/>
            <person name="Baxter I."/>
            <person name="Schmutz J."/>
            <person name="Brutnell T."/>
            <person name="Kellogg E."/>
        </authorList>
    </citation>
    <scope>NUCLEOTIDE SEQUENCE [LARGE SCALE GENOMIC DNA]</scope>
</reference>
<name>A0A4U6V5S8_SETVI</name>
<feature type="compositionally biased region" description="Basic and acidic residues" evidence="1">
    <location>
        <begin position="277"/>
        <end position="293"/>
    </location>
</feature>
<feature type="compositionally biased region" description="Basic and acidic residues" evidence="1">
    <location>
        <begin position="80"/>
        <end position="104"/>
    </location>
</feature>
<evidence type="ECO:0000313" key="3">
    <source>
        <dbReference type="EMBL" id="TKW22833.1"/>
    </source>
</evidence>